<feature type="compositionally biased region" description="Basic and acidic residues" evidence="1">
    <location>
        <begin position="393"/>
        <end position="402"/>
    </location>
</feature>
<reference evidence="3" key="1">
    <citation type="journal article" date="2021" name="Nat. Commun.">
        <title>Genetic determinants of endophytism in the Arabidopsis root mycobiome.</title>
        <authorList>
            <person name="Mesny F."/>
            <person name="Miyauchi S."/>
            <person name="Thiergart T."/>
            <person name="Pickel B."/>
            <person name="Atanasova L."/>
            <person name="Karlsson M."/>
            <person name="Huettel B."/>
            <person name="Barry K.W."/>
            <person name="Haridas S."/>
            <person name="Chen C."/>
            <person name="Bauer D."/>
            <person name="Andreopoulos W."/>
            <person name="Pangilinan J."/>
            <person name="LaButti K."/>
            <person name="Riley R."/>
            <person name="Lipzen A."/>
            <person name="Clum A."/>
            <person name="Drula E."/>
            <person name="Henrissat B."/>
            <person name="Kohler A."/>
            <person name="Grigoriev I.V."/>
            <person name="Martin F.M."/>
            <person name="Hacquard S."/>
        </authorList>
    </citation>
    <scope>NUCLEOTIDE SEQUENCE</scope>
    <source>
        <strain evidence="3">MPI-SDFR-AT-0068</strain>
    </source>
</reference>
<name>A0A8K0RTR5_9HYPO</name>
<evidence type="ECO:0008006" key="5">
    <source>
        <dbReference type="Google" id="ProtNLM"/>
    </source>
</evidence>
<feature type="compositionally biased region" description="Basic and acidic residues" evidence="1">
    <location>
        <begin position="446"/>
        <end position="459"/>
    </location>
</feature>
<proteinExistence type="predicted"/>
<evidence type="ECO:0000313" key="3">
    <source>
        <dbReference type="EMBL" id="KAH7239229.1"/>
    </source>
</evidence>
<dbReference type="Gene3D" id="2.120.10.70">
    <property type="entry name" value="Fucose-specific lectin"/>
    <property type="match status" value="2"/>
</dbReference>
<sequence>MTIHAEKHPDLDYNGFNPVGMFPQRISFAMFWLLLVAWVQPSYSSALYAYATERTVQVGAQDPLTGKIYYSSCNSEDAPIFPLDKPNILDAKQTPRNGTALAAAGWWDTQTITASIFWQTKDGIIVNGYYTCNMTTGELMRKDEYQISETAEVDSIHSESGLSVELLGANDGYRVFYHNENRQVMMMSYTTVTNWIDGGAVSQDTATGMALGSTHYDKENITVAFPRGSDDIETSRLEKSGTWKLAAFPQELAGTYTNDTLPGEFTSTLDRDANFSLPAWNSSVEAIGSAVDRSRTRSIFYIGDDRKLYEAAALKNKWQLASNQTKKAWPAADKPSSGLAVAYQQSEGEAWVYYWSNKTIVQAYKNYDGDWEDAQALPQKVASNETRTKPHKDKTPLQEEPSHSSGLSSGAKAGIGVGVGIGALLLGVVAWLWMRQRNSRTANNRESFDGTEAMKETPKGADPSEMDSPGPPAELDHHSSVVYELPGQYGRRS</sequence>
<keyword evidence="4" id="KW-1185">Reference proteome</keyword>
<comment type="caution">
    <text evidence="3">The sequence shown here is derived from an EMBL/GenBank/DDBJ whole genome shotgun (WGS) entry which is preliminary data.</text>
</comment>
<keyword evidence="2" id="KW-0812">Transmembrane</keyword>
<keyword evidence="2" id="KW-1133">Transmembrane helix</keyword>
<feature type="region of interest" description="Disordered" evidence="1">
    <location>
        <begin position="379"/>
        <end position="409"/>
    </location>
</feature>
<feature type="transmembrane region" description="Helical" evidence="2">
    <location>
        <begin position="413"/>
        <end position="434"/>
    </location>
</feature>
<keyword evidence="2" id="KW-0472">Membrane</keyword>
<accession>A0A8K0RTR5</accession>
<dbReference type="OrthoDB" id="4696326at2759"/>
<dbReference type="EMBL" id="JAGPXF010000006">
    <property type="protein sequence ID" value="KAH7239229.1"/>
    <property type="molecule type" value="Genomic_DNA"/>
</dbReference>
<organism evidence="3 4">
    <name type="scientific">Fusarium tricinctum</name>
    <dbReference type="NCBI Taxonomy" id="61284"/>
    <lineage>
        <taxon>Eukaryota</taxon>
        <taxon>Fungi</taxon>
        <taxon>Dikarya</taxon>
        <taxon>Ascomycota</taxon>
        <taxon>Pezizomycotina</taxon>
        <taxon>Sordariomycetes</taxon>
        <taxon>Hypocreomycetidae</taxon>
        <taxon>Hypocreales</taxon>
        <taxon>Nectriaceae</taxon>
        <taxon>Fusarium</taxon>
        <taxon>Fusarium tricinctum species complex</taxon>
    </lineage>
</organism>
<dbReference type="SUPFAM" id="SSF89372">
    <property type="entry name" value="Fucose-specific lectin"/>
    <property type="match status" value="1"/>
</dbReference>
<dbReference type="Proteomes" id="UP000813427">
    <property type="component" value="Unassembled WGS sequence"/>
</dbReference>
<evidence type="ECO:0000313" key="4">
    <source>
        <dbReference type="Proteomes" id="UP000813427"/>
    </source>
</evidence>
<feature type="region of interest" description="Disordered" evidence="1">
    <location>
        <begin position="442"/>
        <end position="493"/>
    </location>
</feature>
<evidence type="ECO:0000256" key="2">
    <source>
        <dbReference type="SAM" id="Phobius"/>
    </source>
</evidence>
<evidence type="ECO:0000256" key="1">
    <source>
        <dbReference type="SAM" id="MobiDB-lite"/>
    </source>
</evidence>
<protein>
    <recommendedName>
        <fullName evidence="5">Fucose-specific lectin</fullName>
    </recommendedName>
</protein>
<dbReference type="AlphaFoldDB" id="A0A8K0RTR5"/>
<gene>
    <name evidence="3" type="ORF">BKA59DRAFT_532034</name>
</gene>